<dbReference type="Proteomes" id="UP000708298">
    <property type="component" value="Unassembled WGS sequence"/>
</dbReference>
<dbReference type="AlphaFoldDB" id="A0A963YPU8"/>
<accession>A0A963YPU8</accession>
<reference evidence="1" key="2">
    <citation type="submission" date="2021-01" db="EMBL/GenBank/DDBJ databases">
        <authorList>
            <person name="Mieszkin S."/>
            <person name="Pouder E."/>
            <person name="Alain K."/>
        </authorList>
    </citation>
    <scope>NUCLEOTIDE SEQUENCE</scope>
    <source>
        <strain evidence="1">HW T2.11</strain>
    </source>
</reference>
<name>A0A963YPU8_9PROT</name>
<dbReference type="RefSeq" id="WP_227320156.1">
    <property type="nucleotide sequence ID" value="NZ_JAESVB010000002.1"/>
</dbReference>
<sequence length="99" mass="11600">MARIELALSVFDDFDRFLVHMERFAVADPVSRIHDINQALQILGGSPLIGRRASRGRRELVIKVGLQHYKVRYRFDPSVDEVTILAVRNVREHSYRRKR</sequence>
<evidence type="ECO:0000313" key="2">
    <source>
        <dbReference type="Proteomes" id="UP000708298"/>
    </source>
</evidence>
<organism evidence="1 2">
    <name type="scientific">Acidisoma silvae</name>
    <dbReference type="NCBI Taxonomy" id="2802396"/>
    <lineage>
        <taxon>Bacteria</taxon>
        <taxon>Pseudomonadati</taxon>
        <taxon>Pseudomonadota</taxon>
        <taxon>Alphaproteobacteria</taxon>
        <taxon>Acetobacterales</taxon>
        <taxon>Acidocellaceae</taxon>
        <taxon>Acidisoma</taxon>
    </lineage>
</organism>
<proteinExistence type="predicted"/>
<keyword evidence="2" id="KW-1185">Reference proteome</keyword>
<comment type="caution">
    <text evidence="1">The sequence shown here is derived from an EMBL/GenBank/DDBJ whole genome shotgun (WGS) entry which is preliminary data.</text>
</comment>
<protein>
    <recommendedName>
        <fullName evidence="3">Type II toxin-antitoxin system RelE/ParE family toxin</fullName>
    </recommendedName>
</protein>
<gene>
    <name evidence="1" type="ORF">ASILVAE211_04715</name>
</gene>
<reference evidence="1" key="1">
    <citation type="journal article" date="2021" name="Microorganisms">
        <title>Acidisoma silvae sp. nov. and Acidisomacellulosilytica sp. nov., Two Acidophilic Bacteria Isolated from Decaying Wood, Hydrolyzing Cellulose and Producing Poly-3-hydroxybutyrate.</title>
        <authorList>
            <person name="Mieszkin S."/>
            <person name="Pouder E."/>
            <person name="Uroz S."/>
            <person name="Simon-Colin C."/>
            <person name="Alain K."/>
        </authorList>
    </citation>
    <scope>NUCLEOTIDE SEQUENCE</scope>
    <source>
        <strain evidence="1">HW T2.11</strain>
    </source>
</reference>
<dbReference type="Gene3D" id="3.30.2310.20">
    <property type="entry name" value="RelE-like"/>
    <property type="match status" value="1"/>
</dbReference>
<dbReference type="EMBL" id="JAESVB010000002">
    <property type="protein sequence ID" value="MCB8874478.1"/>
    <property type="molecule type" value="Genomic_DNA"/>
</dbReference>
<dbReference type="InterPro" id="IPR035093">
    <property type="entry name" value="RelE/ParE_toxin_dom_sf"/>
</dbReference>
<evidence type="ECO:0008006" key="3">
    <source>
        <dbReference type="Google" id="ProtNLM"/>
    </source>
</evidence>
<evidence type="ECO:0000313" key="1">
    <source>
        <dbReference type="EMBL" id="MCB8874478.1"/>
    </source>
</evidence>